<dbReference type="GO" id="GO:0003677">
    <property type="term" value="F:DNA binding"/>
    <property type="evidence" value="ECO:0007669"/>
    <property type="project" value="UniProtKB-KW"/>
</dbReference>
<evidence type="ECO:0000256" key="3">
    <source>
        <dbReference type="ARBA" id="ARBA00023163"/>
    </source>
</evidence>
<dbReference type="PANTHER" id="PTHR46797">
    <property type="entry name" value="HTH-TYPE TRANSCRIPTIONAL REGULATOR"/>
    <property type="match status" value="1"/>
</dbReference>
<dbReference type="Gene3D" id="2.60.120.10">
    <property type="entry name" value="Jelly Rolls"/>
    <property type="match status" value="1"/>
</dbReference>
<dbReference type="Pfam" id="PF01381">
    <property type="entry name" value="HTH_3"/>
    <property type="match status" value="1"/>
</dbReference>
<sequence length="189" mass="20252">MPLPTPLPDVLATVAANLRRARLAAGLSQDGLARQAGVSRRMLVAIEAGESNVSLSTLDRLARALGLRFGELVQPLATGGAVPRPARLWQGQQEESHGTLMEHIAHAGTQVELWLWQLAAGDSYEASPDPDGSHEMLLVLEGTLLLVLAGGERTLSAGETVTLATDRPYRYHNPGPERVRFSKNVIAPL</sequence>
<keyword evidence="1" id="KW-0805">Transcription regulation</keyword>
<dbReference type="InterPro" id="IPR050807">
    <property type="entry name" value="TransReg_Diox_bact_type"/>
</dbReference>
<gene>
    <name evidence="5" type="ORF">Ga0061063_1640</name>
</gene>
<dbReference type="GO" id="GO:0005829">
    <property type="term" value="C:cytosol"/>
    <property type="evidence" value="ECO:0007669"/>
    <property type="project" value="TreeGrafter"/>
</dbReference>
<dbReference type="STRING" id="375574.GCA_001418035_01431"/>
<evidence type="ECO:0000313" key="6">
    <source>
        <dbReference type="Proteomes" id="UP000243535"/>
    </source>
</evidence>
<evidence type="ECO:0000313" key="5">
    <source>
        <dbReference type="EMBL" id="CUA83231.1"/>
    </source>
</evidence>
<keyword evidence="6" id="KW-1185">Reference proteome</keyword>
<dbReference type="CDD" id="cd00093">
    <property type="entry name" value="HTH_XRE"/>
    <property type="match status" value="1"/>
</dbReference>
<dbReference type="GO" id="GO:0003700">
    <property type="term" value="F:DNA-binding transcription factor activity"/>
    <property type="evidence" value="ECO:0007669"/>
    <property type="project" value="TreeGrafter"/>
</dbReference>
<dbReference type="SMART" id="SM00530">
    <property type="entry name" value="HTH_XRE"/>
    <property type="match status" value="1"/>
</dbReference>
<accession>A0A0K6GWX0</accession>
<keyword evidence="3" id="KW-0804">Transcription</keyword>
<keyword evidence="2" id="KW-0238">DNA-binding</keyword>
<evidence type="ECO:0000256" key="2">
    <source>
        <dbReference type="ARBA" id="ARBA00023125"/>
    </source>
</evidence>
<dbReference type="PROSITE" id="PS50943">
    <property type="entry name" value="HTH_CROC1"/>
    <property type="match status" value="1"/>
</dbReference>
<dbReference type="Proteomes" id="UP000243535">
    <property type="component" value="Unassembled WGS sequence"/>
</dbReference>
<dbReference type="InterPro" id="IPR010982">
    <property type="entry name" value="Lambda_DNA-bd_dom_sf"/>
</dbReference>
<evidence type="ECO:0000259" key="4">
    <source>
        <dbReference type="PROSITE" id="PS50943"/>
    </source>
</evidence>
<dbReference type="InterPro" id="IPR013096">
    <property type="entry name" value="Cupin_2"/>
</dbReference>
<dbReference type="PANTHER" id="PTHR46797:SF23">
    <property type="entry name" value="HTH-TYPE TRANSCRIPTIONAL REGULATOR SUTR"/>
    <property type="match status" value="1"/>
</dbReference>
<evidence type="ECO:0000256" key="1">
    <source>
        <dbReference type="ARBA" id="ARBA00023015"/>
    </source>
</evidence>
<dbReference type="SUPFAM" id="SSF47413">
    <property type="entry name" value="lambda repressor-like DNA-binding domains"/>
    <property type="match status" value="1"/>
</dbReference>
<organism evidence="5 6">
    <name type="scientific">Gulbenkiania indica</name>
    <dbReference type="NCBI Taxonomy" id="375574"/>
    <lineage>
        <taxon>Bacteria</taxon>
        <taxon>Pseudomonadati</taxon>
        <taxon>Pseudomonadota</taxon>
        <taxon>Betaproteobacteria</taxon>
        <taxon>Neisseriales</taxon>
        <taxon>Chromobacteriaceae</taxon>
        <taxon>Gulbenkiania</taxon>
    </lineage>
</organism>
<dbReference type="EMBL" id="CYHA01000003">
    <property type="protein sequence ID" value="CUA83231.1"/>
    <property type="molecule type" value="Genomic_DNA"/>
</dbReference>
<protein>
    <submittedName>
        <fullName evidence="5">Transcriptional regulator, XRE family with cupin sensor</fullName>
    </submittedName>
</protein>
<dbReference type="AlphaFoldDB" id="A0A0K6GWX0"/>
<dbReference type="Pfam" id="PF07883">
    <property type="entry name" value="Cupin_2"/>
    <property type="match status" value="1"/>
</dbReference>
<dbReference type="SUPFAM" id="SSF51182">
    <property type="entry name" value="RmlC-like cupins"/>
    <property type="match status" value="1"/>
</dbReference>
<dbReference type="InterPro" id="IPR011051">
    <property type="entry name" value="RmlC_Cupin_sf"/>
</dbReference>
<proteinExistence type="predicted"/>
<name>A0A0K6GWX0_9NEIS</name>
<feature type="domain" description="HTH cro/C1-type" evidence="4">
    <location>
        <begin position="18"/>
        <end position="72"/>
    </location>
</feature>
<dbReference type="RefSeq" id="WP_245622705.1">
    <property type="nucleotide sequence ID" value="NZ_CYHA01000003.1"/>
</dbReference>
<reference evidence="6" key="1">
    <citation type="submission" date="2015-08" db="EMBL/GenBank/DDBJ databases">
        <authorList>
            <person name="Varghese N."/>
        </authorList>
    </citation>
    <scope>NUCLEOTIDE SEQUENCE [LARGE SCALE GENOMIC DNA]</scope>
    <source>
        <strain evidence="6">DSM 17901</strain>
    </source>
</reference>
<dbReference type="InterPro" id="IPR014710">
    <property type="entry name" value="RmlC-like_jellyroll"/>
</dbReference>
<dbReference type="InterPro" id="IPR001387">
    <property type="entry name" value="Cro/C1-type_HTH"/>
</dbReference>
<dbReference type="Gene3D" id="1.10.260.40">
    <property type="entry name" value="lambda repressor-like DNA-binding domains"/>
    <property type="match status" value="1"/>
</dbReference>